<keyword evidence="5" id="KW-1185">Reference proteome</keyword>
<sequence>MPVRHQDQTRRARRPVPAPGRADAPGVVVLLTGDEELATAVTRLAAAAGCVLRRTGATDGDEVRLVLAGVDADPADADAARRGGAQYVVVGRAPVPAPWWQRASTARPDHAVVLPEAQEWLLERLSDVADGPGGRGRTVAVVGGTGGAGASVLAAGLARALAETTGDCLLLDADPRSGGLDLLVGADALPGLRWGDLAGVEGRLGPRALRSAVDLGAGLRLLATDRRAASGPDPAQLWTVVDAARRTFAATVLDLPRGVLDGLGPVLGACDEVLLVTPGTTRGAAAASAVLDDLRRTTATPVRLVVRDVGAGPDPEDVADVAGAPLAGVLRPDRDLDTRLELGEGVPGGRRSSLRVFAMSCARDWTPA</sequence>
<dbReference type="NCBIfam" id="TIGR03815">
    <property type="entry name" value="CpaE_hom_Actino"/>
    <property type="match status" value="1"/>
</dbReference>
<protein>
    <submittedName>
        <fullName evidence="4">Secretion/DNA translocation related CpaE-like protein</fullName>
    </submittedName>
</protein>
<evidence type="ECO:0000313" key="4">
    <source>
        <dbReference type="EMBL" id="PRY16086.1"/>
    </source>
</evidence>
<dbReference type="EMBL" id="PVZF01000004">
    <property type="protein sequence ID" value="PRY16086.1"/>
    <property type="molecule type" value="Genomic_DNA"/>
</dbReference>
<dbReference type="AlphaFoldDB" id="A0A2T0R5P0"/>
<dbReference type="Proteomes" id="UP000238083">
    <property type="component" value="Unassembled WGS sequence"/>
</dbReference>
<dbReference type="Pfam" id="PF01656">
    <property type="entry name" value="CbiA"/>
    <property type="match status" value="1"/>
</dbReference>
<dbReference type="Gene3D" id="3.40.50.300">
    <property type="entry name" value="P-loop containing nucleotide triphosphate hydrolases"/>
    <property type="match status" value="1"/>
</dbReference>
<dbReference type="InterPro" id="IPR022521">
    <property type="entry name" value="Rv3660c"/>
</dbReference>
<name>A0A2T0R5P0_9ACTN</name>
<dbReference type="PANTHER" id="PTHR43384:SF11">
    <property type="entry name" value="SEPTUM SITE DETERMINING PROTEIN"/>
    <property type="match status" value="1"/>
</dbReference>
<dbReference type="InterPro" id="IPR027417">
    <property type="entry name" value="P-loop_NTPase"/>
</dbReference>
<dbReference type="InterPro" id="IPR059050">
    <property type="entry name" value="Rv3660c_N"/>
</dbReference>
<feature type="domain" description="Rv3660c-like CheY-like N-terminal" evidence="3">
    <location>
        <begin position="32"/>
        <end position="134"/>
    </location>
</feature>
<dbReference type="RefSeq" id="WP_170127176.1">
    <property type="nucleotide sequence ID" value="NZ_PVZF01000004.1"/>
</dbReference>
<evidence type="ECO:0000259" key="3">
    <source>
        <dbReference type="Pfam" id="PF26563"/>
    </source>
</evidence>
<feature type="region of interest" description="Disordered" evidence="1">
    <location>
        <begin position="1"/>
        <end position="24"/>
    </location>
</feature>
<comment type="caution">
    <text evidence="4">The sequence shown here is derived from an EMBL/GenBank/DDBJ whole genome shotgun (WGS) entry which is preliminary data.</text>
</comment>
<dbReference type="PANTHER" id="PTHR43384">
    <property type="entry name" value="SEPTUM SITE-DETERMINING PROTEIN MIND HOMOLOG, CHLOROPLASTIC-RELATED"/>
    <property type="match status" value="1"/>
</dbReference>
<dbReference type="InterPro" id="IPR002586">
    <property type="entry name" value="CobQ/CobB/MinD/ParA_Nub-bd_dom"/>
</dbReference>
<dbReference type="SUPFAM" id="SSF52540">
    <property type="entry name" value="P-loop containing nucleoside triphosphate hydrolases"/>
    <property type="match status" value="1"/>
</dbReference>
<dbReference type="GO" id="GO:0016887">
    <property type="term" value="F:ATP hydrolysis activity"/>
    <property type="evidence" value="ECO:0007669"/>
    <property type="project" value="TreeGrafter"/>
</dbReference>
<dbReference type="GO" id="GO:0005829">
    <property type="term" value="C:cytosol"/>
    <property type="evidence" value="ECO:0007669"/>
    <property type="project" value="TreeGrafter"/>
</dbReference>
<feature type="domain" description="CobQ/CobB/MinD/ParA nucleotide binding" evidence="2">
    <location>
        <begin position="139"/>
        <end position="336"/>
    </location>
</feature>
<reference evidence="4 5" key="1">
    <citation type="submission" date="2018-03" db="EMBL/GenBank/DDBJ databases">
        <title>Genomic Encyclopedia of Archaeal and Bacterial Type Strains, Phase II (KMG-II): from individual species to whole genera.</title>
        <authorList>
            <person name="Goeker M."/>
        </authorList>
    </citation>
    <scope>NUCLEOTIDE SEQUENCE [LARGE SCALE GENOMIC DNA]</scope>
    <source>
        <strain evidence="4 5">DSM 19711</strain>
    </source>
</reference>
<dbReference type="Pfam" id="PF26563">
    <property type="entry name" value="Rv3660c_N"/>
    <property type="match status" value="1"/>
</dbReference>
<dbReference type="InterPro" id="IPR050625">
    <property type="entry name" value="ParA/MinD_ATPase"/>
</dbReference>
<evidence type="ECO:0000313" key="5">
    <source>
        <dbReference type="Proteomes" id="UP000238083"/>
    </source>
</evidence>
<dbReference type="GO" id="GO:0051782">
    <property type="term" value="P:negative regulation of cell division"/>
    <property type="evidence" value="ECO:0007669"/>
    <property type="project" value="TreeGrafter"/>
</dbReference>
<evidence type="ECO:0000259" key="2">
    <source>
        <dbReference type="Pfam" id="PF01656"/>
    </source>
</evidence>
<organism evidence="4 5">
    <name type="scientific">Kineococcus rhizosphaerae</name>
    <dbReference type="NCBI Taxonomy" id="559628"/>
    <lineage>
        <taxon>Bacteria</taxon>
        <taxon>Bacillati</taxon>
        <taxon>Actinomycetota</taxon>
        <taxon>Actinomycetes</taxon>
        <taxon>Kineosporiales</taxon>
        <taxon>Kineosporiaceae</taxon>
        <taxon>Kineococcus</taxon>
    </lineage>
</organism>
<dbReference type="GO" id="GO:0009898">
    <property type="term" value="C:cytoplasmic side of plasma membrane"/>
    <property type="evidence" value="ECO:0007669"/>
    <property type="project" value="TreeGrafter"/>
</dbReference>
<accession>A0A2T0R5P0</accession>
<evidence type="ECO:0000256" key="1">
    <source>
        <dbReference type="SAM" id="MobiDB-lite"/>
    </source>
</evidence>
<proteinExistence type="predicted"/>
<feature type="compositionally biased region" description="Basic and acidic residues" evidence="1">
    <location>
        <begin position="1"/>
        <end position="10"/>
    </location>
</feature>
<gene>
    <name evidence="4" type="ORF">CLV37_104300</name>
</gene>
<dbReference type="GO" id="GO:0005524">
    <property type="term" value="F:ATP binding"/>
    <property type="evidence" value="ECO:0007669"/>
    <property type="project" value="TreeGrafter"/>
</dbReference>